<feature type="active site" description="Proton acceptor" evidence="6">
    <location>
        <position position="12"/>
    </location>
</feature>
<dbReference type="PANTHER" id="PTHR46832">
    <property type="entry name" value="5'-METHYLTHIOADENOSINE/S-ADENOSYLHOMOCYSTEINE NUCLEOSIDASE"/>
    <property type="match status" value="1"/>
</dbReference>
<evidence type="ECO:0000313" key="9">
    <source>
        <dbReference type="Proteomes" id="UP000076490"/>
    </source>
</evidence>
<dbReference type="RefSeq" id="WP_063178251.1">
    <property type="nucleotide sequence ID" value="NZ_LQNT01000001.1"/>
</dbReference>
<keyword evidence="2 6" id="KW-0028">Amino-acid biosynthesis</keyword>
<name>A0A165HI67_9BACL</name>
<dbReference type="EC" id="3.2.2.9" evidence="6"/>
<evidence type="ECO:0000259" key="7">
    <source>
        <dbReference type="Pfam" id="PF01048"/>
    </source>
</evidence>
<comment type="catalytic activity">
    <reaction evidence="5">
        <text>5'-deoxyadenosine + H2O = 5-deoxy-D-ribose + adenine</text>
        <dbReference type="Rhea" id="RHEA:29859"/>
        <dbReference type="ChEBI" id="CHEBI:15377"/>
        <dbReference type="ChEBI" id="CHEBI:16708"/>
        <dbReference type="ChEBI" id="CHEBI:17319"/>
        <dbReference type="ChEBI" id="CHEBI:149540"/>
        <dbReference type="EC" id="3.2.2.9"/>
    </reaction>
    <physiologicalReaction direction="left-to-right" evidence="5">
        <dbReference type="Rhea" id="RHEA:29860"/>
    </physiologicalReaction>
</comment>
<comment type="catalytic activity">
    <reaction evidence="6">
        <text>S-methyl-5'-thioadenosine + H2O = 5-(methylsulfanyl)-D-ribose + adenine</text>
        <dbReference type="Rhea" id="RHEA:13617"/>
        <dbReference type="ChEBI" id="CHEBI:15377"/>
        <dbReference type="ChEBI" id="CHEBI:16708"/>
        <dbReference type="ChEBI" id="CHEBI:17509"/>
        <dbReference type="ChEBI" id="CHEBI:78440"/>
        <dbReference type="EC" id="3.2.2.9"/>
    </reaction>
</comment>
<dbReference type="NCBIfam" id="NF004079">
    <property type="entry name" value="PRK05584.1"/>
    <property type="match status" value="1"/>
</dbReference>
<reference evidence="8 9" key="1">
    <citation type="submission" date="2016-01" db="EMBL/GenBank/DDBJ databases">
        <title>Whole genome sequencing of Bhargavaea cecembensis T14.</title>
        <authorList>
            <person name="Hong K.W."/>
        </authorList>
    </citation>
    <scope>NUCLEOTIDE SEQUENCE [LARGE SCALE GENOMIC DNA]</scope>
    <source>
        <strain evidence="8 9">T14</strain>
    </source>
</reference>
<evidence type="ECO:0000256" key="1">
    <source>
        <dbReference type="ARBA" id="ARBA00004945"/>
    </source>
</evidence>
<dbReference type="GO" id="GO:0008782">
    <property type="term" value="F:adenosylhomocysteine nucleosidase activity"/>
    <property type="evidence" value="ECO:0007669"/>
    <property type="project" value="UniProtKB-UniRule"/>
</dbReference>
<gene>
    <name evidence="6" type="primary">mtnN</name>
    <name evidence="8" type="ORF">AV656_01905</name>
</gene>
<dbReference type="InterPro" id="IPR000845">
    <property type="entry name" value="Nucleoside_phosphorylase_d"/>
</dbReference>
<comment type="pathway">
    <text evidence="1 6">Amino-acid biosynthesis; L-methionine biosynthesis via salvage pathway; S-methyl-5-thio-alpha-D-ribose 1-phosphate from S-methyl-5'-thioadenosine (hydrolase route): step 1/2.</text>
</comment>
<feature type="domain" description="Nucleoside phosphorylase" evidence="7">
    <location>
        <begin position="2"/>
        <end position="227"/>
    </location>
</feature>
<dbReference type="InterPro" id="IPR035994">
    <property type="entry name" value="Nucleoside_phosphorylase_sf"/>
</dbReference>
<dbReference type="EMBL" id="LQNT01000001">
    <property type="protein sequence ID" value="KZE40054.1"/>
    <property type="molecule type" value="Genomic_DNA"/>
</dbReference>
<dbReference type="Gene3D" id="3.40.50.1580">
    <property type="entry name" value="Nucleoside phosphorylase domain"/>
    <property type="match status" value="1"/>
</dbReference>
<dbReference type="Proteomes" id="UP000076490">
    <property type="component" value="Unassembled WGS sequence"/>
</dbReference>
<feature type="active site" description="Proton donor" evidence="6">
    <location>
        <position position="198"/>
    </location>
</feature>
<evidence type="ECO:0000313" key="8">
    <source>
        <dbReference type="EMBL" id="KZE40054.1"/>
    </source>
</evidence>
<dbReference type="SUPFAM" id="SSF53167">
    <property type="entry name" value="Purine and uridine phosphorylases"/>
    <property type="match status" value="1"/>
</dbReference>
<dbReference type="GO" id="GO:0005829">
    <property type="term" value="C:cytosol"/>
    <property type="evidence" value="ECO:0007669"/>
    <property type="project" value="TreeGrafter"/>
</dbReference>
<feature type="binding site" evidence="6">
    <location>
        <begin position="174"/>
        <end position="175"/>
    </location>
    <ligand>
        <name>substrate</name>
    </ligand>
</feature>
<accession>A0A165HI67</accession>
<evidence type="ECO:0000256" key="4">
    <source>
        <dbReference type="ARBA" id="ARBA00023167"/>
    </source>
</evidence>
<feature type="binding site" evidence="6">
    <location>
        <position position="78"/>
    </location>
    <ligand>
        <name>substrate</name>
    </ligand>
</feature>
<dbReference type="FunFam" id="3.40.50.1580:FF:000001">
    <property type="entry name" value="MTA/SAH nucleosidase family protein"/>
    <property type="match status" value="1"/>
</dbReference>
<organism evidence="8 9">
    <name type="scientific">Bhargavaea cecembensis</name>
    <dbReference type="NCBI Taxonomy" id="394098"/>
    <lineage>
        <taxon>Bacteria</taxon>
        <taxon>Bacillati</taxon>
        <taxon>Bacillota</taxon>
        <taxon>Bacilli</taxon>
        <taxon>Bacillales</taxon>
        <taxon>Caryophanaceae</taxon>
        <taxon>Bhargavaea</taxon>
    </lineage>
</organism>
<dbReference type="GO" id="GO:0019509">
    <property type="term" value="P:L-methionine salvage from methylthioadenosine"/>
    <property type="evidence" value="ECO:0007669"/>
    <property type="project" value="UniProtKB-UniRule"/>
</dbReference>
<proteinExistence type="inferred from homology"/>
<evidence type="ECO:0000256" key="3">
    <source>
        <dbReference type="ARBA" id="ARBA00022801"/>
    </source>
</evidence>
<dbReference type="GO" id="GO:0019284">
    <property type="term" value="P:L-methionine salvage from S-adenosylmethionine"/>
    <property type="evidence" value="ECO:0007669"/>
    <property type="project" value="TreeGrafter"/>
</dbReference>
<feature type="binding site" evidence="6">
    <location>
        <position position="153"/>
    </location>
    <ligand>
        <name>substrate</name>
    </ligand>
</feature>
<dbReference type="GO" id="GO:0009164">
    <property type="term" value="P:nucleoside catabolic process"/>
    <property type="evidence" value="ECO:0007669"/>
    <property type="project" value="InterPro"/>
</dbReference>
<dbReference type="InterPro" id="IPR010049">
    <property type="entry name" value="MTA_SAH_Nsdase"/>
</dbReference>
<evidence type="ECO:0000256" key="6">
    <source>
        <dbReference type="HAMAP-Rule" id="MF_01684"/>
    </source>
</evidence>
<dbReference type="OrthoDB" id="9792278at2"/>
<comment type="function">
    <text evidence="6">Catalyzes the irreversible cleavage of the glycosidic bond in both 5'-methylthioadenosine (MTA) and S-adenosylhomocysteine (SAH/AdoHcy) to adenine and the corresponding thioribose, 5'-methylthioribose and S-ribosylhomocysteine, respectively. Also cleaves 5'-deoxyadenosine, a toxic by-product of radical S-adenosylmethionine (SAM) enzymes, into 5-deoxyribose and adenine.</text>
</comment>
<comment type="caution">
    <text evidence="8">The sequence shown here is derived from an EMBL/GenBank/DDBJ whole genome shotgun (WGS) entry which is preliminary data.</text>
</comment>
<comment type="catalytic activity">
    <reaction evidence="6">
        <text>S-adenosyl-L-homocysteine + H2O = S-(5-deoxy-D-ribos-5-yl)-L-homocysteine + adenine</text>
        <dbReference type="Rhea" id="RHEA:17805"/>
        <dbReference type="ChEBI" id="CHEBI:15377"/>
        <dbReference type="ChEBI" id="CHEBI:16708"/>
        <dbReference type="ChEBI" id="CHEBI:57856"/>
        <dbReference type="ChEBI" id="CHEBI:58195"/>
        <dbReference type="EC" id="3.2.2.9"/>
    </reaction>
</comment>
<dbReference type="Pfam" id="PF01048">
    <property type="entry name" value="PNP_UDP_1"/>
    <property type="match status" value="1"/>
</dbReference>
<dbReference type="NCBIfam" id="TIGR01704">
    <property type="entry name" value="MTA_SAH-Nsdase"/>
    <property type="match status" value="1"/>
</dbReference>
<keyword evidence="3 6" id="KW-0378">Hydrolase</keyword>
<dbReference type="GO" id="GO:0008930">
    <property type="term" value="F:methylthioadenosine nucleosidase activity"/>
    <property type="evidence" value="ECO:0007669"/>
    <property type="project" value="UniProtKB-UniRule"/>
</dbReference>
<keyword evidence="4 6" id="KW-0486">Methionine biosynthesis</keyword>
<sequence>MKIAIIGAMEEEVELLRSRIEERETTIAGNSEYTAGKLNGADVILLKSGIGKVNAAMSTAVLLDRFRPDAVINTGSAGGFSSDHEIGTVVISSEVRHHDVDVTVFGYEHGQVPQLPPAFTADGRLMEAARKAVEEIGEHASAEGLIITGDSFMSDADRVARVRELFPDALASEMEAAAVAQVCHQFGVPFVVIRALSDIAGKESAMSFDEFLPKAAKHSAEAVMRAVSNLQESHGIIG</sequence>
<evidence type="ECO:0000256" key="5">
    <source>
        <dbReference type="ARBA" id="ARBA00050313"/>
    </source>
</evidence>
<dbReference type="PANTHER" id="PTHR46832:SF1">
    <property type="entry name" value="5'-METHYLTHIOADENOSINE_S-ADENOSYLHOMOCYSTEINE NUCLEOSIDASE"/>
    <property type="match status" value="1"/>
</dbReference>
<dbReference type="UniPathway" id="UPA00904">
    <property type="reaction ID" value="UER00871"/>
</dbReference>
<dbReference type="HAMAP" id="MF_01684">
    <property type="entry name" value="Salvage_MtnN"/>
    <property type="match status" value="1"/>
</dbReference>
<dbReference type="CDD" id="cd09008">
    <property type="entry name" value="MTAN"/>
    <property type="match status" value="1"/>
</dbReference>
<evidence type="ECO:0000256" key="2">
    <source>
        <dbReference type="ARBA" id="ARBA00022605"/>
    </source>
</evidence>
<dbReference type="AlphaFoldDB" id="A0A165HI67"/>
<protein>
    <recommendedName>
        <fullName evidence="6">5'-methylthioadenosine/S-adenosylhomocysteine nucleosidase</fullName>
        <shortName evidence="6">MTA/SAH nucleosidase</shortName>
        <shortName evidence="6">MTAN</shortName>
        <ecNumber evidence="6">3.2.2.9</ecNumber>
    </recommendedName>
    <alternativeName>
        <fullName evidence="6">5'-deoxyadenosine nucleosidase</fullName>
        <shortName evidence="6">DOA nucleosidase</shortName>
        <shortName evidence="6">dAdo nucleosidase</shortName>
    </alternativeName>
    <alternativeName>
        <fullName evidence="6">5'-methylthioadenosine nucleosidase</fullName>
        <shortName evidence="6">MTA nucleosidase</shortName>
    </alternativeName>
    <alternativeName>
        <fullName evidence="6">S-adenosylhomocysteine nucleosidase</fullName>
        <shortName evidence="6">AdoHcy nucleosidase</shortName>
        <shortName evidence="6">SAH nucleosidase</shortName>
        <shortName evidence="6">SRH nucleosidase</shortName>
    </alternativeName>
</protein>
<comment type="similarity">
    <text evidence="6">Belongs to the PNP/UDP phosphorylase family. MtnN subfamily.</text>
</comment>